<accession>A0A1Z3HLX7</accession>
<gene>
    <name evidence="1" type="ORF">XM38_022500</name>
</gene>
<sequence length="72" mass="8128">MKVGDLVRLKQPFRPTITSPETFYFGKVAGIIATESDPEVLVYLCNSDGSEIYVDELGYQAIYSFRLDEVEC</sequence>
<evidence type="ECO:0000313" key="2">
    <source>
        <dbReference type="Proteomes" id="UP000191901"/>
    </source>
</evidence>
<evidence type="ECO:0000313" key="1">
    <source>
        <dbReference type="EMBL" id="ASC71298.1"/>
    </source>
</evidence>
<protein>
    <submittedName>
        <fullName evidence="1">Uncharacterized protein</fullName>
    </submittedName>
</protein>
<organism evidence="1 2">
    <name type="scientific">Halomicronema hongdechloris C2206</name>
    <dbReference type="NCBI Taxonomy" id="1641165"/>
    <lineage>
        <taxon>Bacteria</taxon>
        <taxon>Bacillati</taxon>
        <taxon>Cyanobacteriota</taxon>
        <taxon>Cyanophyceae</taxon>
        <taxon>Nodosilineales</taxon>
        <taxon>Nodosilineaceae</taxon>
        <taxon>Halomicronema</taxon>
    </lineage>
</organism>
<reference evidence="1 2" key="1">
    <citation type="journal article" date="2016" name="Biochim. Biophys. Acta">
        <title>Characterization of red-shifted phycobilisomes isolated from the chlorophyll f-containing cyanobacterium Halomicronema hongdechloris.</title>
        <authorList>
            <person name="Li Y."/>
            <person name="Lin Y."/>
            <person name="Garvey C.J."/>
            <person name="Birch D."/>
            <person name="Corkery R.W."/>
            <person name="Loughlin P.C."/>
            <person name="Scheer H."/>
            <person name="Willows R.D."/>
            <person name="Chen M."/>
        </authorList>
    </citation>
    <scope>NUCLEOTIDE SEQUENCE [LARGE SCALE GENOMIC DNA]</scope>
    <source>
        <strain evidence="1 2">C2206</strain>
    </source>
</reference>
<dbReference type="KEGG" id="hhg:XM38_022500"/>
<name>A0A1Z3HLX7_9CYAN</name>
<dbReference type="OrthoDB" id="583465at2"/>
<dbReference type="EMBL" id="CP021983">
    <property type="protein sequence ID" value="ASC71298.1"/>
    <property type="molecule type" value="Genomic_DNA"/>
</dbReference>
<dbReference type="Proteomes" id="UP000191901">
    <property type="component" value="Chromosome"/>
</dbReference>
<proteinExistence type="predicted"/>
<keyword evidence="2" id="KW-1185">Reference proteome</keyword>
<dbReference type="RefSeq" id="WP_080806544.1">
    <property type="nucleotide sequence ID" value="NZ_CP021983.2"/>
</dbReference>
<dbReference type="AlphaFoldDB" id="A0A1Z3HLX7"/>